<dbReference type="InterPro" id="IPR013154">
    <property type="entry name" value="ADH-like_N"/>
</dbReference>
<name>A0A6M2BQC2_9GAMM</name>
<dbReference type="Proteomes" id="UP000472676">
    <property type="component" value="Unassembled WGS sequence"/>
</dbReference>
<dbReference type="InterPro" id="IPR011032">
    <property type="entry name" value="GroES-like_sf"/>
</dbReference>
<dbReference type="InterPro" id="IPR036291">
    <property type="entry name" value="NAD(P)-bd_dom_sf"/>
</dbReference>
<dbReference type="Pfam" id="PF13602">
    <property type="entry name" value="ADH_zinc_N_2"/>
    <property type="match status" value="1"/>
</dbReference>
<dbReference type="Pfam" id="PF08240">
    <property type="entry name" value="ADH_N"/>
    <property type="match status" value="1"/>
</dbReference>
<dbReference type="InterPro" id="IPR052100">
    <property type="entry name" value="SV-ATPase_mito-regulator"/>
</dbReference>
<sequence>MRSIYISGRGGPEKLVVRESADPQATAGTLRVRVRASGINFADILARQGLYPDAPKLPCVVGYEVSGVVDAVGPDVDPAWLGREVFGLTRFGGYADVVVTPVAQMFEKPAALSHEQCAAIPVNYLTAWQLLVVMGSLSHDETVLIHNAGGGVGLACIDVARHIGARIIGTASSGKHPFLKERGLHEAIDYRTQDWPTELQRLTDGRGVELITDPLGGSHWKKSYRALRSTGRLGMFGISGVTESRLFGPLKLLPVALGMPFFHPLPLMDGNRSVFGVNVGHLWHEVDKIRGWMQALLQGVDDGWLRPHVDQVFSFAQAGEAHAYIEARRNTGKVVLRPD</sequence>
<keyword evidence="4" id="KW-1185">Reference proteome</keyword>
<keyword evidence="1" id="KW-0560">Oxidoreductase</keyword>
<dbReference type="PANTHER" id="PTHR44054:SF1">
    <property type="entry name" value="SYNAPTIC VESICLE MEMBRANE PROTEIN VAT-1 HOMOLOG"/>
    <property type="match status" value="1"/>
</dbReference>
<evidence type="ECO:0000313" key="3">
    <source>
        <dbReference type="EMBL" id="NGY04806.1"/>
    </source>
</evidence>
<dbReference type="EMBL" id="JAAMOW010000004">
    <property type="protein sequence ID" value="NGY04806.1"/>
    <property type="molecule type" value="Genomic_DNA"/>
</dbReference>
<dbReference type="SMART" id="SM00829">
    <property type="entry name" value="PKS_ER"/>
    <property type="match status" value="1"/>
</dbReference>
<evidence type="ECO:0000256" key="1">
    <source>
        <dbReference type="ARBA" id="ARBA00023002"/>
    </source>
</evidence>
<dbReference type="CDD" id="cd08275">
    <property type="entry name" value="MDR3"/>
    <property type="match status" value="1"/>
</dbReference>
<proteinExistence type="predicted"/>
<dbReference type="SUPFAM" id="SSF50129">
    <property type="entry name" value="GroES-like"/>
    <property type="match status" value="1"/>
</dbReference>
<comment type="caution">
    <text evidence="3">The sequence shown here is derived from an EMBL/GenBank/DDBJ whole genome shotgun (WGS) entry which is preliminary data.</text>
</comment>
<evidence type="ECO:0000259" key="2">
    <source>
        <dbReference type="SMART" id="SM00829"/>
    </source>
</evidence>
<dbReference type="Gene3D" id="3.90.180.10">
    <property type="entry name" value="Medium-chain alcohol dehydrogenases, catalytic domain"/>
    <property type="match status" value="1"/>
</dbReference>
<dbReference type="Gene3D" id="3.40.50.720">
    <property type="entry name" value="NAD(P)-binding Rossmann-like Domain"/>
    <property type="match status" value="1"/>
</dbReference>
<dbReference type="SUPFAM" id="SSF51735">
    <property type="entry name" value="NAD(P)-binding Rossmann-fold domains"/>
    <property type="match status" value="1"/>
</dbReference>
<evidence type="ECO:0000313" key="4">
    <source>
        <dbReference type="Proteomes" id="UP000472676"/>
    </source>
</evidence>
<organism evidence="3 4">
    <name type="scientific">Solimonas terrae</name>
    <dbReference type="NCBI Taxonomy" id="1396819"/>
    <lineage>
        <taxon>Bacteria</taxon>
        <taxon>Pseudomonadati</taxon>
        <taxon>Pseudomonadota</taxon>
        <taxon>Gammaproteobacteria</taxon>
        <taxon>Nevskiales</taxon>
        <taxon>Nevskiaceae</taxon>
        <taxon>Solimonas</taxon>
    </lineage>
</organism>
<reference evidence="3 4" key="1">
    <citation type="journal article" date="2014" name="Int. J. Syst. Evol. Microbiol.">
        <title>Solimonas terrae sp. nov., isolated from soil.</title>
        <authorList>
            <person name="Kim S.J."/>
            <person name="Moon J.Y."/>
            <person name="Weon H.Y."/>
            <person name="Ahn J.H."/>
            <person name="Chen W.M."/>
            <person name="Kwon S.W."/>
        </authorList>
    </citation>
    <scope>NUCLEOTIDE SEQUENCE [LARGE SCALE GENOMIC DNA]</scope>
    <source>
        <strain evidence="3 4">KIS83-12</strain>
    </source>
</reference>
<protein>
    <submittedName>
        <fullName evidence="3">Zinc-binding dehydrogenase</fullName>
    </submittedName>
</protein>
<dbReference type="RefSeq" id="WP_166254909.1">
    <property type="nucleotide sequence ID" value="NZ_JAAMOW010000004.1"/>
</dbReference>
<accession>A0A6M2BQC2</accession>
<dbReference type="PANTHER" id="PTHR44054">
    <property type="entry name" value="SYNAPTIC VESICLE MEMBRANE PROTEIN VAT-1 HOMOLOG-LIKE"/>
    <property type="match status" value="1"/>
</dbReference>
<dbReference type="GO" id="GO:0016491">
    <property type="term" value="F:oxidoreductase activity"/>
    <property type="evidence" value="ECO:0007669"/>
    <property type="project" value="UniProtKB-KW"/>
</dbReference>
<dbReference type="InterPro" id="IPR020843">
    <property type="entry name" value="ER"/>
</dbReference>
<feature type="domain" description="Enoyl reductase (ER)" evidence="2">
    <location>
        <begin position="10"/>
        <end position="336"/>
    </location>
</feature>
<dbReference type="AlphaFoldDB" id="A0A6M2BQC2"/>
<gene>
    <name evidence="3" type="ORF">G7Y85_08515</name>
</gene>